<reference evidence="1" key="1">
    <citation type="submission" date="2017-05" db="UniProtKB">
        <authorList>
            <consortium name="EnsemblMetazoa"/>
        </authorList>
    </citation>
    <scope>IDENTIFICATION</scope>
</reference>
<protein>
    <submittedName>
        <fullName evidence="1">Uncharacterized protein</fullName>
    </submittedName>
</protein>
<organism evidence="1">
    <name type="scientific">Amphimedon queenslandica</name>
    <name type="common">Sponge</name>
    <dbReference type="NCBI Taxonomy" id="400682"/>
    <lineage>
        <taxon>Eukaryota</taxon>
        <taxon>Metazoa</taxon>
        <taxon>Porifera</taxon>
        <taxon>Demospongiae</taxon>
        <taxon>Heteroscleromorpha</taxon>
        <taxon>Haplosclerida</taxon>
        <taxon>Niphatidae</taxon>
        <taxon>Amphimedon</taxon>
    </lineage>
</organism>
<dbReference type="InParanoid" id="A0A1X7TYU2"/>
<accession>A0A1X7TYU2</accession>
<name>A0A1X7TYU2_AMPQE</name>
<proteinExistence type="predicted"/>
<dbReference type="EnsemblMetazoa" id="Aqu2.1.20684_001">
    <property type="protein sequence ID" value="Aqu2.1.20684_001"/>
    <property type="gene ID" value="Aqu2.1.20684"/>
</dbReference>
<dbReference type="AlphaFoldDB" id="A0A1X7TYU2"/>
<sequence>MNGLTINVTLGQVLSVSKHAYTGSGALIVFACDYITGSHNVTINNSLITYNFEDLKSQKYLKFPHHVQNYYSILSSAGLTVLYTQTNYPANVSVLKTSFTKNLGTSMFFLHYKTNHGRVVFDQVSFERNIATIESPLILLLMIDVSNVSYP</sequence>
<evidence type="ECO:0000313" key="1">
    <source>
        <dbReference type="EnsemblMetazoa" id="Aqu2.1.20684_001"/>
    </source>
</evidence>